<dbReference type="PANTHER" id="PTHR30383:SF5">
    <property type="entry name" value="SGNH HYDROLASE-TYPE ESTERASE DOMAIN-CONTAINING PROTEIN"/>
    <property type="match status" value="1"/>
</dbReference>
<evidence type="ECO:0000256" key="1">
    <source>
        <dbReference type="SAM" id="SignalP"/>
    </source>
</evidence>
<evidence type="ECO:0000259" key="2">
    <source>
        <dbReference type="Pfam" id="PF13472"/>
    </source>
</evidence>
<dbReference type="InterPro" id="IPR013830">
    <property type="entry name" value="SGNH_hydro"/>
</dbReference>
<dbReference type="CDD" id="cd00229">
    <property type="entry name" value="SGNH_hydrolase"/>
    <property type="match status" value="1"/>
</dbReference>
<dbReference type="RefSeq" id="WP_062180098.1">
    <property type="nucleotide sequence ID" value="NZ_BBXL01000009.1"/>
</dbReference>
<feature type="domain" description="SGNH hydrolase-type esterase" evidence="2">
    <location>
        <begin position="46"/>
        <end position="263"/>
    </location>
</feature>
<accession>A0A1M5BRH4</accession>
<dbReference type="InterPro" id="IPR051532">
    <property type="entry name" value="Ester_Hydrolysis_Enzymes"/>
</dbReference>
<evidence type="ECO:0000313" key="4">
    <source>
        <dbReference type="Proteomes" id="UP000184480"/>
    </source>
</evidence>
<organism evidence="3 4">
    <name type="scientific">Dysgonomonas macrotermitis</name>
    <dbReference type="NCBI Taxonomy" id="1346286"/>
    <lineage>
        <taxon>Bacteria</taxon>
        <taxon>Pseudomonadati</taxon>
        <taxon>Bacteroidota</taxon>
        <taxon>Bacteroidia</taxon>
        <taxon>Bacteroidales</taxon>
        <taxon>Dysgonomonadaceae</taxon>
        <taxon>Dysgonomonas</taxon>
    </lineage>
</organism>
<evidence type="ECO:0000313" key="3">
    <source>
        <dbReference type="EMBL" id="SHF44867.1"/>
    </source>
</evidence>
<dbReference type="Proteomes" id="UP000184480">
    <property type="component" value="Unassembled WGS sequence"/>
</dbReference>
<dbReference type="InterPro" id="IPR036514">
    <property type="entry name" value="SGNH_hydro_sf"/>
</dbReference>
<dbReference type="AlphaFoldDB" id="A0A1M5BRH4"/>
<proteinExistence type="predicted"/>
<name>A0A1M5BRH4_9BACT</name>
<dbReference type="GO" id="GO:0004622">
    <property type="term" value="F:phosphatidylcholine lysophospholipase activity"/>
    <property type="evidence" value="ECO:0007669"/>
    <property type="project" value="TreeGrafter"/>
</dbReference>
<feature type="signal peptide" evidence="1">
    <location>
        <begin position="1"/>
        <end position="20"/>
    </location>
</feature>
<dbReference type="PANTHER" id="PTHR30383">
    <property type="entry name" value="THIOESTERASE 1/PROTEASE 1/LYSOPHOSPHOLIPASE L1"/>
    <property type="match status" value="1"/>
</dbReference>
<dbReference type="SUPFAM" id="SSF52266">
    <property type="entry name" value="SGNH hydrolase"/>
    <property type="match status" value="1"/>
</dbReference>
<protein>
    <submittedName>
        <fullName evidence="3">Lysophospholipase L1</fullName>
    </submittedName>
</protein>
<sequence length="281" mass="32438">MKNYRLILICLLLCSSPLFSQQQIPEANNLRGWVMHPWYGKRVAYIGDSFTDPNSYGDKIQKYWSFLQEWLNITPYVYGVSGRQWNDVPHQAQQLKENHGNDVDAILVFMGTNDFNNGVPIGEWFTEKEEQVMAANGELKQLVTRKKRTPIMNNDTYKGRINIGITELKKLYPDKQIILLTPMHRSLADFGEKNVQPDESYQNRCGEYIDAYVQVTKEAGNIWGIPVIDMNAATGMNPMIEEQLIYFYDPGFDRLHPSTNGQKRIAQTLIYQLLSLPCIFE</sequence>
<dbReference type="Pfam" id="PF13472">
    <property type="entry name" value="Lipase_GDSL_2"/>
    <property type="match status" value="1"/>
</dbReference>
<dbReference type="Gene3D" id="3.40.50.1110">
    <property type="entry name" value="SGNH hydrolase"/>
    <property type="match status" value="1"/>
</dbReference>
<feature type="chain" id="PRO_5009909120" evidence="1">
    <location>
        <begin position="21"/>
        <end position="281"/>
    </location>
</feature>
<dbReference type="STRING" id="1346286.SAMN05444362_106161"/>
<dbReference type="OrthoDB" id="9777593at2"/>
<dbReference type="EMBL" id="FQUC01000006">
    <property type="protein sequence ID" value="SHF44867.1"/>
    <property type="molecule type" value="Genomic_DNA"/>
</dbReference>
<keyword evidence="1" id="KW-0732">Signal</keyword>
<gene>
    <name evidence="3" type="ORF">SAMN05444362_106161</name>
</gene>
<keyword evidence="4" id="KW-1185">Reference proteome</keyword>
<reference evidence="4" key="1">
    <citation type="submission" date="2016-11" db="EMBL/GenBank/DDBJ databases">
        <authorList>
            <person name="Varghese N."/>
            <person name="Submissions S."/>
        </authorList>
    </citation>
    <scope>NUCLEOTIDE SEQUENCE [LARGE SCALE GENOMIC DNA]</scope>
    <source>
        <strain evidence="4">DSM 27370</strain>
    </source>
</reference>